<keyword evidence="6 7" id="KW-0472">Membrane</keyword>
<organism evidence="8 9">
    <name type="scientific">Scytonema hofmannii PCC 7110</name>
    <dbReference type="NCBI Taxonomy" id="128403"/>
    <lineage>
        <taxon>Bacteria</taxon>
        <taxon>Bacillati</taxon>
        <taxon>Cyanobacteriota</taxon>
        <taxon>Cyanophyceae</taxon>
        <taxon>Nostocales</taxon>
        <taxon>Scytonemataceae</taxon>
        <taxon>Scytonema</taxon>
    </lineage>
</organism>
<evidence type="ECO:0000313" key="9">
    <source>
        <dbReference type="Proteomes" id="UP000076925"/>
    </source>
</evidence>
<evidence type="ECO:0000256" key="7">
    <source>
        <dbReference type="SAM" id="Phobius"/>
    </source>
</evidence>
<dbReference type="PANTHER" id="PTHR33567:SF3">
    <property type="entry name" value="CHROMATE ION TRANSPORTER (EUROFUNG)"/>
    <property type="match status" value="1"/>
</dbReference>
<accession>A0A139WW11</accession>
<dbReference type="NCBIfam" id="TIGR00937">
    <property type="entry name" value="2A51"/>
    <property type="match status" value="1"/>
</dbReference>
<reference evidence="8 9" key="1">
    <citation type="journal article" date="2013" name="Genome Biol. Evol.">
        <title>Genomes of Stigonematalean cyanobacteria (subsection V) and the evolution of oxygenic photosynthesis from prokaryotes to plastids.</title>
        <authorList>
            <person name="Dagan T."/>
            <person name="Roettger M."/>
            <person name="Stucken K."/>
            <person name="Landan G."/>
            <person name="Koch R."/>
            <person name="Major P."/>
            <person name="Gould S.B."/>
            <person name="Goremykin V.V."/>
            <person name="Rippka R."/>
            <person name="Tandeau de Marsac N."/>
            <person name="Gugger M."/>
            <person name="Lockhart P.J."/>
            <person name="Allen J.F."/>
            <person name="Brune I."/>
            <person name="Maus I."/>
            <person name="Puhler A."/>
            <person name="Martin W.F."/>
        </authorList>
    </citation>
    <scope>NUCLEOTIDE SEQUENCE [LARGE SCALE GENOMIC DNA]</scope>
    <source>
        <strain evidence="8 9">PCC 7110</strain>
    </source>
</reference>
<evidence type="ECO:0000256" key="1">
    <source>
        <dbReference type="ARBA" id="ARBA00004651"/>
    </source>
</evidence>
<keyword evidence="3" id="KW-1003">Cell membrane</keyword>
<feature type="transmembrane region" description="Helical" evidence="7">
    <location>
        <begin position="388"/>
        <end position="404"/>
    </location>
</feature>
<dbReference type="GO" id="GO:0005886">
    <property type="term" value="C:plasma membrane"/>
    <property type="evidence" value="ECO:0007669"/>
    <property type="project" value="UniProtKB-SubCell"/>
</dbReference>
<proteinExistence type="inferred from homology"/>
<keyword evidence="4 7" id="KW-0812">Transmembrane</keyword>
<evidence type="ECO:0000256" key="2">
    <source>
        <dbReference type="ARBA" id="ARBA00005262"/>
    </source>
</evidence>
<evidence type="ECO:0000256" key="3">
    <source>
        <dbReference type="ARBA" id="ARBA00022475"/>
    </source>
</evidence>
<dbReference type="GO" id="GO:0015109">
    <property type="term" value="F:chromate transmembrane transporter activity"/>
    <property type="evidence" value="ECO:0007669"/>
    <property type="project" value="InterPro"/>
</dbReference>
<feature type="transmembrane region" description="Helical" evidence="7">
    <location>
        <begin position="234"/>
        <end position="259"/>
    </location>
</feature>
<dbReference type="EMBL" id="ANNX02000047">
    <property type="protein sequence ID" value="KYC36631.1"/>
    <property type="molecule type" value="Genomic_DNA"/>
</dbReference>
<feature type="transmembrane region" description="Helical" evidence="7">
    <location>
        <begin position="279"/>
        <end position="300"/>
    </location>
</feature>
<evidence type="ECO:0000256" key="4">
    <source>
        <dbReference type="ARBA" id="ARBA00022692"/>
    </source>
</evidence>
<dbReference type="AlphaFoldDB" id="A0A139WW11"/>
<feature type="transmembrane region" description="Helical" evidence="7">
    <location>
        <begin position="208"/>
        <end position="228"/>
    </location>
</feature>
<gene>
    <name evidence="8" type="ORF">WA1_43895</name>
</gene>
<feature type="transmembrane region" description="Helical" evidence="7">
    <location>
        <begin position="102"/>
        <end position="123"/>
    </location>
</feature>
<sequence length="405" mass="43899">MSQNTEGTQSPEQQIPYAELAPQQQKQRLKELALVFLKLGAIAFGGPAAHIAMMDDEVVTRRQWLSREKLLDLLGVTNLIPGPNSTELAIHIGYERAGWRGLLVAGSCFILPAMLIVWTLAAIYDRYQKVPQVEWLLYGIKPVIIAIVAQALWQLGKKAIKNIPTAITAGATIIAFFLGVDELLLLLLAGLGVMLVKNLWRNKGRTTGAWLLPASFFLAQTGASTPVAASSVSWLNVFLFFLKIGSVLYGSGYVLLAFLQRELVERNQWLTSQQLLDAVAIGQFTPGPVFTTATFIGYLLGGHAGAIAGTIGIFLPAFVLVWIINPWVPKLRQSPWVSRFLDGVNAASLGLMAVVTYTLGRAALVDLLTIVLAVLSAIVVFRFKVNSAWLVLAGGIVGLVAKLLT</sequence>
<name>A0A139WW11_9CYAN</name>
<dbReference type="Proteomes" id="UP000076925">
    <property type="component" value="Unassembled WGS sequence"/>
</dbReference>
<dbReference type="PANTHER" id="PTHR33567">
    <property type="entry name" value="CHROMATE ION TRANSPORTER (EUROFUNG)"/>
    <property type="match status" value="1"/>
</dbReference>
<protein>
    <submittedName>
        <fullName evidence="8">Chromate transporter</fullName>
    </submittedName>
</protein>
<feature type="transmembrane region" description="Helical" evidence="7">
    <location>
        <begin position="306"/>
        <end position="328"/>
    </location>
</feature>
<evidence type="ECO:0000313" key="8">
    <source>
        <dbReference type="EMBL" id="KYC36631.1"/>
    </source>
</evidence>
<dbReference type="Pfam" id="PF02417">
    <property type="entry name" value="Chromate_transp"/>
    <property type="match status" value="2"/>
</dbReference>
<feature type="transmembrane region" description="Helical" evidence="7">
    <location>
        <begin position="135"/>
        <end position="153"/>
    </location>
</feature>
<feature type="transmembrane region" description="Helical" evidence="7">
    <location>
        <begin position="32"/>
        <end position="53"/>
    </location>
</feature>
<evidence type="ECO:0000256" key="6">
    <source>
        <dbReference type="ARBA" id="ARBA00023136"/>
    </source>
</evidence>
<feature type="transmembrane region" description="Helical" evidence="7">
    <location>
        <begin position="173"/>
        <end position="196"/>
    </location>
</feature>
<evidence type="ECO:0000256" key="5">
    <source>
        <dbReference type="ARBA" id="ARBA00022989"/>
    </source>
</evidence>
<feature type="transmembrane region" description="Helical" evidence="7">
    <location>
        <begin position="363"/>
        <end position="381"/>
    </location>
</feature>
<keyword evidence="9" id="KW-1185">Reference proteome</keyword>
<dbReference type="OrthoDB" id="9788907at2"/>
<comment type="caution">
    <text evidence="8">The sequence shown here is derived from an EMBL/GenBank/DDBJ whole genome shotgun (WGS) entry which is preliminary data.</text>
</comment>
<comment type="subcellular location">
    <subcellularLocation>
        <location evidence="1">Cell membrane</location>
        <topology evidence="1">Multi-pass membrane protein</topology>
    </subcellularLocation>
</comment>
<comment type="similarity">
    <text evidence="2">Belongs to the chromate ion transporter (CHR) (TC 2.A.51) family.</text>
</comment>
<dbReference type="InterPro" id="IPR014047">
    <property type="entry name" value="Chr_Tranpt_l_chain"/>
</dbReference>
<dbReference type="PIRSF" id="PIRSF004810">
    <property type="entry name" value="ChrA"/>
    <property type="match status" value="1"/>
</dbReference>
<keyword evidence="5 7" id="KW-1133">Transmembrane helix</keyword>
<dbReference type="RefSeq" id="WP_017744652.1">
    <property type="nucleotide sequence ID" value="NZ_KQ976354.1"/>
</dbReference>
<dbReference type="InterPro" id="IPR003370">
    <property type="entry name" value="Chromate_transpt"/>
</dbReference>